<dbReference type="GO" id="GO:0003677">
    <property type="term" value="F:DNA binding"/>
    <property type="evidence" value="ECO:0007669"/>
    <property type="project" value="InterPro"/>
</dbReference>
<feature type="transmembrane region" description="Helical" evidence="2">
    <location>
        <begin position="129"/>
        <end position="147"/>
    </location>
</feature>
<sequence length="167" mass="18379">MIQPLRSEAEPDVPVPEPVPAPKGLGATLKSLREANQFTLGDVSARLKFSARQIEALEAERWDELPRGAPLRGFVKNYGRYLGTDVDVLVTLLDSQVGSTGARPIPMSVPASLGAADLSVQGEPVHRPWGWLIIILILLIVVGFYAVERGWVPDTWLVFDWLKSLKK</sequence>
<evidence type="ECO:0000313" key="3">
    <source>
        <dbReference type="EMBL" id="OWT55179.1"/>
    </source>
</evidence>
<accession>A0A225M8A3</accession>
<comment type="caution">
    <text evidence="3">The sequence shown here is derived from an EMBL/GenBank/DDBJ whole genome shotgun (WGS) entry which is preliminary data.</text>
</comment>
<evidence type="ECO:0008006" key="5">
    <source>
        <dbReference type="Google" id="ProtNLM"/>
    </source>
</evidence>
<name>A0A225M8A3_9BURK</name>
<feature type="region of interest" description="Disordered" evidence="1">
    <location>
        <begin position="1"/>
        <end position="24"/>
    </location>
</feature>
<gene>
    <name evidence="3" type="ORF">CEY11_20905</name>
</gene>
<dbReference type="PANTHER" id="PTHR34475">
    <property type="match status" value="1"/>
</dbReference>
<protein>
    <recommendedName>
        <fullName evidence="5">Transcriptional regulator</fullName>
    </recommendedName>
</protein>
<proteinExistence type="predicted"/>
<evidence type="ECO:0000313" key="4">
    <source>
        <dbReference type="Proteomes" id="UP000214603"/>
    </source>
</evidence>
<dbReference type="InterPro" id="IPR010982">
    <property type="entry name" value="Lambda_DNA-bd_dom_sf"/>
</dbReference>
<dbReference type="InterPro" id="IPR050400">
    <property type="entry name" value="Bact_Cytoskel_RodZ"/>
</dbReference>
<reference evidence="4" key="1">
    <citation type="submission" date="2017-06" db="EMBL/GenBank/DDBJ databases">
        <title>Herbaspirillum phytohormonus sp. nov., isolated from the root nodule of Robinia pseudoacacia in lead-zinc mine.</title>
        <authorList>
            <person name="Fan M."/>
            <person name="Lin Y."/>
        </authorList>
    </citation>
    <scope>NUCLEOTIDE SEQUENCE [LARGE SCALE GENOMIC DNA]</scope>
    <source>
        <strain evidence="4">SC-089</strain>
    </source>
</reference>
<dbReference type="Proteomes" id="UP000214603">
    <property type="component" value="Unassembled WGS sequence"/>
</dbReference>
<evidence type="ECO:0000256" key="2">
    <source>
        <dbReference type="SAM" id="Phobius"/>
    </source>
</evidence>
<dbReference type="Gene3D" id="1.10.260.40">
    <property type="entry name" value="lambda repressor-like DNA-binding domains"/>
    <property type="match status" value="1"/>
</dbReference>
<organism evidence="3 4">
    <name type="scientific">Candidimonas nitroreducens</name>
    <dbReference type="NCBI Taxonomy" id="683354"/>
    <lineage>
        <taxon>Bacteria</taxon>
        <taxon>Pseudomonadati</taxon>
        <taxon>Pseudomonadota</taxon>
        <taxon>Betaproteobacteria</taxon>
        <taxon>Burkholderiales</taxon>
        <taxon>Alcaligenaceae</taxon>
        <taxon>Candidimonas</taxon>
    </lineage>
</organism>
<dbReference type="EMBL" id="NJIH01000013">
    <property type="protein sequence ID" value="OWT55179.1"/>
    <property type="molecule type" value="Genomic_DNA"/>
</dbReference>
<keyword evidence="2" id="KW-0472">Membrane</keyword>
<keyword evidence="2" id="KW-1133">Transmembrane helix</keyword>
<dbReference type="PANTHER" id="PTHR34475:SF1">
    <property type="entry name" value="CYTOSKELETON PROTEIN RODZ"/>
    <property type="match status" value="1"/>
</dbReference>
<keyword evidence="4" id="KW-1185">Reference proteome</keyword>
<keyword evidence="2" id="KW-0812">Transmembrane</keyword>
<dbReference type="RefSeq" id="WP_088605367.1">
    <property type="nucleotide sequence ID" value="NZ_NJIH01000013.1"/>
</dbReference>
<dbReference type="OrthoDB" id="8561330at2"/>
<dbReference type="AlphaFoldDB" id="A0A225M8A3"/>
<dbReference type="Pfam" id="PF13413">
    <property type="entry name" value="HTH_25"/>
    <property type="match status" value="1"/>
</dbReference>
<evidence type="ECO:0000256" key="1">
    <source>
        <dbReference type="SAM" id="MobiDB-lite"/>
    </source>
</evidence>